<dbReference type="RefSeq" id="XP_013959556.1">
    <property type="nucleotide sequence ID" value="XM_014104081.1"/>
</dbReference>
<name>G9MIM9_HYPVG</name>
<dbReference type="GeneID" id="25791392"/>
<keyword evidence="1" id="KW-0812">Transmembrane</keyword>
<proteinExistence type="predicted"/>
<dbReference type="OMA" id="MEPHAVH"/>
<evidence type="ECO:0000313" key="3">
    <source>
        <dbReference type="Proteomes" id="UP000007115"/>
    </source>
</evidence>
<evidence type="ECO:0000313" key="2">
    <source>
        <dbReference type="EMBL" id="EHK25346.1"/>
    </source>
</evidence>
<keyword evidence="3" id="KW-1185">Reference proteome</keyword>
<dbReference type="AlphaFoldDB" id="G9MIM9"/>
<keyword evidence="1" id="KW-0472">Membrane</keyword>
<gene>
    <name evidence="2" type="ORF">TRIVIDRAFT_219121</name>
</gene>
<dbReference type="InParanoid" id="G9MIM9"/>
<accession>G9MIM9</accession>
<dbReference type="eggNOG" id="KOG0581">
    <property type="taxonomic scope" value="Eukaryota"/>
</dbReference>
<dbReference type="HOGENOM" id="CLU_054822_0_0_1"/>
<dbReference type="STRING" id="413071.G9MIM9"/>
<sequence length="403" mass="45328">MPRQLKSLQPRQRELPFSELLEEIPDEGHQEAFELLYSEINKFLKDGICKKAASSKKSLWTLKHPKEFLSFARMVARPGADGEWEKLLKSRPYRCALLSGVMMMVLEKHVFSDLLFGAGPEHAEVLRIEDSSMINIEGFRRTALRADTNRVYLEATGGVPPLFWKRVDKITAQIVALLSPLYVGLGEDAPSPSSYQALHNIVALAGWLNLAIRLSPKITVFEWVQPGEAYRHSFLCVGDEKTTPSDSRGDTHDARSRTRVMISTAPKITRHAHAVKGLFAGTATYEVMQPHVVTYTGLYADWDDNIAFSPQSHADSRFPSSSPIGLLSLLMNAIRLVAMLCLVGVLGLMLFSAWVSVFGTRGELMLLPIRLSFRSLKWWFGMILRYSEVHTQYSVVNTGWSWT</sequence>
<dbReference type="OrthoDB" id="4749307at2759"/>
<reference evidence="2 3" key="1">
    <citation type="journal article" date="2011" name="Genome Biol.">
        <title>Comparative genome sequence analysis underscores mycoparasitism as the ancestral life style of Trichoderma.</title>
        <authorList>
            <person name="Kubicek C.P."/>
            <person name="Herrera-Estrella A."/>
            <person name="Seidl-Seiboth V."/>
            <person name="Martinez D.A."/>
            <person name="Druzhinina I.S."/>
            <person name="Thon M."/>
            <person name="Zeilinger S."/>
            <person name="Casas-Flores S."/>
            <person name="Horwitz B.A."/>
            <person name="Mukherjee P.K."/>
            <person name="Mukherjee M."/>
            <person name="Kredics L."/>
            <person name="Alcaraz L.D."/>
            <person name="Aerts A."/>
            <person name="Antal Z."/>
            <person name="Atanasova L."/>
            <person name="Cervantes-Badillo M.G."/>
            <person name="Challacombe J."/>
            <person name="Chertkov O."/>
            <person name="McCluskey K."/>
            <person name="Coulpier F."/>
            <person name="Deshpande N."/>
            <person name="von Doehren H."/>
            <person name="Ebbole D.J."/>
            <person name="Esquivel-Naranjo E.U."/>
            <person name="Fekete E."/>
            <person name="Flipphi M."/>
            <person name="Glaser F."/>
            <person name="Gomez-Rodriguez E.Y."/>
            <person name="Gruber S."/>
            <person name="Han C."/>
            <person name="Henrissat B."/>
            <person name="Hermosa R."/>
            <person name="Hernandez-Onate M."/>
            <person name="Karaffa L."/>
            <person name="Kosti I."/>
            <person name="Le Crom S."/>
            <person name="Lindquist E."/>
            <person name="Lucas S."/>
            <person name="Luebeck M."/>
            <person name="Luebeck P.S."/>
            <person name="Margeot A."/>
            <person name="Metz B."/>
            <person name="Misra M."/>
            <person name="Nevalainen H."/>
            <person name="Omann M."/>
            <person name="Packer N."/>
            <person name="Perrone G."/>
            <person name="Uresti-Rivera E.E."/>
            <person name="Salamov A."/>
            <person name="Schmoll M."/>
            <person name="Seiboth B."/>
            <person name="Shapiro H."/>
            <person name="Sukno S."/>
            <person name="Tamayo-Ramos J.A."/>
            <person name="Tisch D."/>
            <person name="Wiest A."/>
            <person name="Wilkinson H.H."/>
            <person name="Zhang M."/>
            <person name="Coutinho P.M."/>
            <person name="Kenerley C.M."/>
            <person name="Monte E."/>
            <person name="Baker S.E."/>
            <person name="Grigoriev I.V."/>
        </authorList>
    </citation>
    <scope>NUCLEOTIDE SEQUENCE [LARGE SCALE GENOMIC DNA]</scope>
    <source>
        <strain evidence="3">Gv29-8 / FGSC 10586</strain>
    </source>
</reference>
<keyword evidence="1" id="KW-1133">Transmembrane helix</keyword>
<protein>
    <submittedName>
        <fullName evidence="2">Uncharacterized protein</fullName>
    </submittedName>
</protein>
<feature type="transmembrane region" description="Helical" evidence="1">
    <location>
        <begin position="336"/>
        <end position="357"/>
    </location>
</feature>
<dbReference type="VEuPathDB" id="FungiDB:TRIVIDRAFT_219121"/>
<organism evidence="2 3">
    <name type="scientific">Hypocrea virens (strain Gv29-8 / FGSC 10586)</name>
    <name type="common">Gliocladium virens</name>
    <name type="synonym">Trichoderma virens</name>
    <dbReference type="NCBI Taxonomy" id="413071"/>
    <lineage>
        <taxon>Eukaryota</taxon>
        <taxon>Fungi</taxon>
        <taxon>Dikarya</taxon>
        <taxon>Ascomycota</taxon>
        <taxon>Pezizomycotina</taxon>
        <taxon>Sordariomycetes</taxon>
        <taxon>Hypocreomycetidae</taxon>
        <taxon>Hypocreales</taxon>
        <taxon>Hypocreaceae</taxon>
        <taxon>Trichoderma</taxon>
    </lineage>
</organism>
<evidence type="ECO:0000256" key="1">
    <source>
        <dbReference type="SAM" id="Phobius"/>
    </source>
</evidence>
<comment type="caution">
    <text evidence="2">The sequence shown here is derived from an EMBL/GenBank/DDBJ whole genome shotgun (WGS) entry which is preliminary data.</text>
</comment>
<dbReference type="Proteomes" id="UP000007115">
    <property type="component" value="Unassembled WGS sequence"/>
</dbReference>
<dbReference type="EMBL" id="ABDF02000003">
    <property type="protein sequence ID" value="EHK25346.1"/>
    <property type="molecule type" value="Genomic_DNA"/>
</dbReference>